<proteinExistence type="predicted"/>
<evidence type="ECO:0000313" key="2">
    <source>
        <dbReference type="Proteomes" id="UP000242447"/>
    </source>
</evidence>
<dbReference type="SUPFAM" id="SSF102829">
    <property type="entry name" value="Cell division protein ZapA-like"/>
    <property type="match status" value="1"/>
</dbReference>
<name>A0A1W6P0M3_9RHOB</name>
<accession>A0A1W6P0M3</accession>
<keyword evidence="2" id="KW-1185">Reference proteome</keyword>
<organism evidence="1 2">
    <name type="scientific">Ketogulonicigenium robustum</name>
    <dbReference type="NCBI Taxonomy" id="92947"/>
    <lineage>
        <taxon>Bacteria</taxon>
        <taxon>Pseudomonadati</taxon>
        <taxon>Pseudomonadota</taxon>
        <taxon>Alphaproteobacteria</taxon>
        <taxon>Rhodobacterales</taxon>
        <taxon>Roseobacteraceae</taxon>
        <taxon>Ketogulonicigenium</taxon>
    </lineage>
</organism>
<dbReference type="Proteomes" id="UP000242447">
    <property type="component" value="Chromosome"/>
</dbReference>
<keyword evidence="1" id="KW-0132">Cell division</keyword>
<dbReference type="RefSeq" id="WP_085786510.1">
    <property type="nucleotide sequence ID" value="NZ_CP019937.1"/>
</dbReference>
<dbReference type="KEGG" id="kro:BVG79_01722"/>
<reference evidence="1 2" key="1">
    <citation type="submission" date="2017-02" db="EMBL/GenBank/DDBJ databases">
        <title>Ketogulonicigenium robustum SPU B003 Genome sequencing and assembly.</title>
        <authorList>
            <person name="Li Y."/>
            <person name="Liu L."/>
            <person name="Wang C."/>
            <person name="Zhang M."/>
            <person name="Zhang T."/>
            <person name="Zhang Y."/>
        </authorList>
    </citation>
    <scope>NUCLEOTIDE SEQUENCE [LARGE SCALE GENOMIC DNA]</scope>
    <source>
        <strain evidence="1 2">SPU_B003</strain>
    </source>
</reference>
<dbReference type="AlphaFoldDB" id="A0A1W6P0M3"/>
<evidence type="ECO:0000313" key="1">
    <source>
        <dbReference type="EMBL" id="ARO15066.1"/>
    </source>
</evidence>
<sequence length="157" mass="16994">MSHVVISVGNRQFEVACNAGEEQFVTSAGARLDAEAQAFAAQLGRMPEARMLLMAGLMLADRTGALEDELVSLRHQVGTLEARLAAPARVEKVEVERIVEVQVPVEVQVEVPVPVEVPVEVQVEVIPEDMIAAYEALVDRVEAIVREAEGRIAAQQA</sequence>
<dbReference type="InterPro" id="IPR036192">
    <property type="entry name" value="Cell_div_ZapA-like_sf"/>
</dbReference>
<protein>
    <submittedName>
        <fullName evidence="1">ZapA family cell division protein</fullName>
    </submittedName>
</protein>
<dbReference type="STRING" id="92947.BVG79_01722"/>
<gene>
    <name evidence="1" type="primary">zapA</name>
    <name evidence="1" type="ORF">BVG79_01722</name>
</gene>
<dbReference type="EMBL" id="CP019937">
    <property type="protein sequence ID" value="ARO15066.1"/>
    <property type="molecule type" value="Genomic_DNA"/>
</dbReference>
<dbReference type="OrthoDB" id="9797575at2"/>
<dbReference type="Pfam" id="PF05164">
    <property type="entry name" value="ZapA"/>
    <property type="match status" value="1"/>
</dbReference>
<keyword evidence="1" id="KW-0131">Cell cycle</keyword>
<dbReference type="InterPro" id="IPR007838">
    <property type="entry name" value="Cell_div_ZapA-like"/>
</dbReference>
<dbReference type="GO" id="GO:0051301">
    <property type="term" value="P:cell division"/>
    <property type="evidence" value="ECO:0007669"/>
    <property type="project" value="UniProtKB-KW"/>
</dbReference>